<evidence type="ECO:0000256" key="5">
    <source>
        <dbReference type="SAM" id="SignalP"/>
    </source>
</evidence>
<reference evidence="7" key="1">
    <citation type="submission" date="2017-10" db="EMBL/GenBank/DDBJ databases">
        <title>Rapid genome shrinkage in a self-fertile nematode reveals novel sperm competition proteins.</title>
        <authorList>
            <person name="Yin D."/>
            <person name="Schwarz E.M."/>
            <person name="Thomas C.G."/>
            <person name="Felde R.L."/>
            <person name="Korf I.F."/>
            <person name="Cutter A.D."/>
            <person name="Schartner C.M."/>
            <person name="Ralston E.J."/>
            <person name="Meyer B.J."/>
            <person name="Haag E.S."/>
        </authorList>
    </citation>
    <scope>NUCLEOTIDE SEQUENCE [LARGE SCALE GENOMIC DNA]</scope>
    <source>
        <strain evidence="7">JU1422</strain>
    </source>
</reference>
<dbReference type="InterPro" id="IPR001534">
    <property type="entry name" value="Transthyretin-like"/>
</dbReference>
<keyword evidence="7" id="KW-1185">Reference proteome</keyword>
<keyword evidence="3" id="KW-0964">Secreted</keyword>
<gene>
    <name evidence="6" type="primary">Cni-ttr-39</name>
    <name evidence="6" type="synonym">Cnig_chr_IV.g14335</name>
    <name evidence="6" type="ORF">B9Z55_014335</name>
</gene>
<dbReference type="Gene3D" id="2.60.40.3330">
    <property type="match status" value="1"/>
</dbReference>
<keyword evidence="4 5" id="KW-0732">Signal</keyword>
<evidence type="ECO:0000313" key="6">
    <source>
        <dbReference type="EMBL" id="PIC34783.1"/>
    </source>
</evidence>
<evidence type="ECO:0000313" key="7">
    <source>
        <dbReference type="Proteomes" id="UP000230233"/>
    </source>
</evidence>
<comment type="caution">
    <text evidence="6">The sequence shown here is derived from an EMBL/GenBank/DDBJ whole genome shotgun (WGS) entry which is preliminary data.</text>
</comment>
<dbReference type="AlphaFoldDB" id="A0A2G5U5N3"/>
<evidence type="ECO:0000256" key="1">
    <source>
        <dbReference type="ARBA" id="ARBA00004613"/>
    </source>
</evidence>
<protein>
    <submittedName>
        <fullName evidence="6">Uncharacterized protein</fullName>
    </submittedName>
</protein>
<sequence length="186" mass="21161">MKYLIFFFFPIIIPIIICGNQDDLITRDDNSTELYKEGSAQNAANEEISIPHKNPSRFIDKVRAIGRKQAIGVKGTLMCGGRPVRNATVKLWDNDFFDPDDLIGEAHVHENGTFQVSGFVISITSIDPQLRIYHNCRSSSKGCRRKITFTVPDNYINKGEKVQKWFDLGAPNMEIGVKHKEEKHCY</sequence>
<proteinExistence type="inferred from homology"/>
<evidence type="ECO:0000256" key="2">
    <source>
        <dbReference type="ARBA" id="ARBA00010112"/>
    </source>
</evidence>
<dbReference type="GO" id="GO:0005576">
    <property type="term" value="C:extracellular region"/>
    <property type="evidence" value="ECO:0007669"/>
    <property type="project" value="UniProtKB-SubCell"/>
</dbReference>
<dbReference type="EMBL" id="PDUG01000004">
    <property type="protein sequence ID" value="PIC34783.1"/>
    <property type="molecule type" value="Genomic_DNA"/>
</dbReference>
<evidence type="ECO:0000256" key="4">
    <source>
        <dbReference type="ARBA" id="ARBA00022729"/>
    </source>
</evidence>
<dbReference type="Proteomes" id="UP000230233">
    <property type="component" value="Chromosome IV"/>
</dbReference>
<feature type="chain" id="PRO_5013788070" evidence="5">
    <location>
        <begin position="20"/>
        <end position="186"/>
    </location>
</feature>
<accession>A0A2G5U5N3</accession>
<feature type="signal peptide" evidence="5">
    <location>
        <begin position="1"/>
        <end position="19"/>
    </location>
</feature>
<comment type="similarity">
    <text evidence="2">Belongs to the nematode transthyretin-like family.</text>
</comment>
<dbReference type="PANTHER" id="PTHR21700">
    <property type="entry name" value="TRANSTHYRETIN-LIKE FAMILY PROTEIN-RELATED"/>
    <property type="match status" value="1"/>
</dbReference>
<organism evidence="6 7">
    <name type="scientific">Caenorhabditis nigoni</name>
    <dbReference type="NCBI Taxonomy" id="1611254"/>
    <lineage>
        <taxon>Eukaryota</taxon>
        <taxon>Metazoa</taxon>
        <taxon>Ecdysozoa</taxon>
        <taxon>Nematoda</taxon>
        <taxon>Chromadorea</taxon>
        <taxon>Rhabditida</taxon>
        <taxon>Rhabditina</taxon>
        <taxon>Rhabditomorpha</taxon>
        <taxon>Rhabditoidea</taxon>
        <taxon>Rhabditidae</taxon>
        <taxon>Peloderinae</taxon>
        <taxon>Caenorhabditis</taxon>
    </lineage>
</organism>
<name>A0A2G5U5N3_9PELO</name>
<evidence type="ECO:0000256" key="3">
    <source>
        <dbReference type="ARBA" id="ARBA00022525"/>
    </source>
</evidence>
<dbReference type="Pfam" id="PF01060">
    <property type="entry name" value="TTR-52"/>
    <property type="match status" value="1"/>
</dbReference>
<dbReference type="PANTHER" id="PTHR21700:SF122">
    <property type="entry name" value="TRANSTHYRETIN-LIKE FAMILY PROTEIN"/>
    <property type="match status" value="1"/>
</dbReference>
<dbReference type="STRING" id="1611254.A0A2G5U5N3"/>
<comment type="subcellular location">
    <subcellularLocation>
        <location evidence="1">Secreted</location>
    </subcellularLocation>
</comment>
<dbReference type="OrthoDB" id="5833723at2759"/>
<dbReference type="InterPro" id="IPR038479">
    <property type="entry name" value="Transthyretin-like_sf"/>
</dbReference>
<dbReference type="GO" id="GO:0009986">
    <property type="term" value="C:cell surface"/>
    <property type="evidence" value="ECO:0007669"/>
    <property type="project" value="InterPro"/>
</dbReference>